<evidence type="ECO:0000313" key="10">
    <source>
        <dbReference type="EMBL" id="EFL92307.1"/>
    </source>
</evidence>
<comment type="similarity">
    <text evidence="6">Belongs to the ABC transporter superfamily. MlaF family.</text>
</comment>
<name>E0WRT3_9ENTR</name>
<evidence type="ECO:0000256" key="6">
    <source>
        <dbReference type="ARBA" id="ARBA00060882"/>
    </source>
</evidence>
<dbReference type="SUPFAM" id="SSF52540">
    <property type="entry name" value="P-loop containing nucleoside triphosphate hydrolases"/>
    <property type="match status" value="1"/>
</dbReference>
<dbReference type="PROSITE" id="PS50893">
    <property type="entry name" value="ABC_TRANSPORTER_2"/>
    <property type="match status" value="1"/>
</dbReference>
<dbReference type="PROSITE" id="PS00211">
    <property type="entry name" value="ABC_TRANSPORTER_1"/>
    <property type="match status" value="1"/>
</dbReference>
<comment type="subunit">
    <text evidence="1">The complex is composed of two ATP-binding proteins (MlaF), two transmembrane proteins (MlaE), two cytoplasmic solute-binding proteins (MlaB) and six periplasmic solute-binding proteins (MlaD).</text>
</comment>
<keyword evidence="2" id="KW-0813">Transport</keyword>
<evidence type="ECO:0000256" key="1">
    <source>
        <dbReference type="ARBA" id="ARBA00011380"/>
    </source>
</evidence>
<evidence type="ECO:0000256" key="2">
    <source>
        <dbReference type="ARBA" id="ARBA00022448"/>
    </source>
</evidence>
<dbReference type="CDD" id="cd03261">
    <property type="entry name" value="ABC_Org_Solvent_Resistant"/>
    <property type="match status" value="1"/>
</dbReference>
<dbReference type="InterPro" id="IPR017871">
    <property type="entry name" value="ABC_transporter-like_CS"/>
</dbReference>
<dbReference type="GO" id="GO:0005524">
    <property type="term" value="F:ATP binding"/>
    <property type="evidence" value="ECO:0007669"/>
    <property type="project" value="UniProtKB-KW"/>
</dbReference>
<proteinExistence type="inferred from homology"/>
<dbReference type="PANTHER" id="PTHR43023">
    <property type="entry name" value="PROTEIN TRIGALACTOSYLDIACYLGLYCEROL 3, CHLOROPLASTIC"/>
    <property type="match status" value="1"/>
</dbReference>
<evidence type="ECO:0000256" key="5">
    <source>
        <dbReference type="ARBA" id="ARBA00055112"/>
    </source>
</evidence>
<evidence type="ECO:0000256" key="7">
    <source>
        <dbReference type="ARBA" id="ARBA00070083"/>
    </source>
</evidence>
<dbReference type="AlphaFoldDB" id="E0WRT3"/>
<dbReference type="NCBIfam" id="NF008809">
    <property type="entry name" value="PRK11831.1"/>
    <property type="match status" value="1"/>
</dbReference>
<dbReference type="PANTHER" id="PTHR43023:SF6">
    <property type="entry name" value="INTERMEMBRANE PHOSPHOLIPID TRANSPORT SYSTEM ATP-BINDING PROTEIN MLAF"/>
    <property type="match status" value="1"/>
</dbReference>
<sequence>MKLRLGGQGVRPMRVDRLRDSANTRRQRRPNLKGEGYNRHQAQQRRIKMNPLPSNLIEIQNMSFTRRERRIFSDINMTVPRGKITAIMGPSGIGKTTLLRLIGGQLVPDCGMILFNGDNIPTLSRQRLYNARKKMGMLFQSGALFTDLNVFDNVAFPLREHSSLPDELLHSTVMMKLEAVGLRGAAKMMPSELSGGMARRVALARAIALDPELIMFDEPFGGQDPITMGILVKLIDELNQALGVTCIVVSHDVKEILSIADYAYIIADQRVIAEGTATQLQNNHNQQVRQFLDGIADGPIPFRFPADDYKIELLKKHKHQYYKNTR</sequence>
<organism evidence="10 11">
    <name type="scientific">Candidatus Regiella insecticola LSR1</name>
    <dbReference type="NCBI Taxonomy" id="663321"/>
    <lineage>
        <taxon>Bacteria</taxon>
        <taxon>Pseudomonadati</taxon>
        <taxon>Pseudomonadota</taxon>
        <taxon>Gammaproteobacteria</taxon>
        <taxon>Enterobacterales</taxon>
        <taxon>Enterobacteriaceae</taxon>
        <taxon>aphid secondary symbionts</taxon>
        <taxon>Candidatus Regiella</taxon>
    </lineage>
</organism>
<dbReference type="eggNOG" id="COG1127">
    <property type="taxonomic scope" value="Bacteria"/>
</dbReference>
<evidence type="ECO:0000313" key="11">
    <source>
        <dbReference type="Proteomes" id="UP000005726"/>
    </source>
</evidence>
<gene>
    <name evidence="10" type="primary">mlaF</name>
    <name evidence="10" type="ORF">REG_0045</name>
</gene>
<dbReference type="FunFam" id="3.40.50.300:FF:000192">
    <property type="entry name" value="Phospholipid ABC transporter ATP-binding protein MlaF"/>
    <property type="match status" value="1"/>
</dbReference>
<dbReference type="Proteomes" id="UP000005726">
    <property type="component" value="Unassembled WGS sequence"/>
</dbReference>
<keyword evidence="3" id="KW-0547">Nucleotide-binding</keyword>
<dbReference type="InterPro" id="IPR027417">
    <property type="entry name" value="P-loop_NTPase"/>
</dbReference>
<evidence type="ECO:0000256" key="4">
    <source>
        <dbReference type="ARBA" id="ARBA00022840"/>
    </source>
</evidence>
<keyword evidence="4" id="KW-0067">ATP-binding</keyword>
<dbReference type="InterPro" id="IPR003439">
    <property type="entry name" value="ABC_transporter-like_ATP-bd"/>
</dbReference>
<dbReference type="STRING" id="663321.REG_0045"/>
<dbReference type="GO" id="GO:0006869">
    <property type="term" value="P:lipid transport"/>
    <property type="evidence" value="ECO:0007669"/>
    <property type="project" value="UniProtKB-ARBA"/>
</dbReference>
<keyword evidence="11" id="KW-1185">Reference proteome</keyword>
<evidence type="ECO:0000256" key="8">
    <source>
        <dbReference type="SAM" id="MobiDB-lite"/>
    </source>
</evidence>
<evidence type="ECO:0000256" key="3">
    <source>
        <dbReference type="ARBA" id="ARBA00022741"/>
    </source>
</evidence>
<dbReference type="EMBL" id="GL379589">
    <property type="protein sequence ID" value="EFL92307.1"/>
    <property type="molecule type" value="Genomic_DNA"/>
</dbReference>
<dbReference type="SMART" id="SM00382">
    <property type="entry name" value="AAA"/>
    <property type="match status" value="1"/>
</dbReference>
<protein>
    <recommendedName>
        <fullName evidence="7">Intermembrane phospholipid transport system ATP-binding protein MlaF</fullName>
    </recommendedName>
</protein>
<feature type="compositionally biased region" description="Basic and acidic residues" evidence="8">
    <location>
        <begin position="13"/>
        <end position="23"/>
    </location>
</feature>
<dbReference type="Gene3D" id="3.40.50.300">
    <property type="entry name" value="P-loop containing nucleotide triphosphate hydrolases"/>
    <property type="match status" value="1"/>
</dbReference>
<feature type="region of interest" description="Disordered" evidence="8">
    <location>
        <begin position="1"/>
        <end position="41"/>
    </location>
</feature>
<accession>E0WRT3</accession>
<comment type="function">
    <text evidence="5">Part of the ABC transporter complex MlaFEDB, which is involved in a phospholipid transport pathway that maintains lipid asymmetry in the outer membrane by retrograde trafficking of phospholipids from the outer membrane to the inner membrane. Responsible for energy coupling to the transport system.</text>
</comment>
<dbReference type="GO" id="GO:0016887">
    <property type="term" value="F:ATP hydrolysis activity"/>
    <property type="evidence" value="ECO:0007669"/>
    <property type="project" value="InterPro"/>
</dbReference>
<dbReference type="HOGENOM" id="CLU_000604_1_22_6"/>
<feature type="domain" description="ABC transporter" evidence="9">
    <location>
        <begin position="57"/>
        <end position="293"/>
    </location>
</feature>
<reference evidence="10" key="1">
    <citation type="journal article" date="2009" name="Environ. Microbiol.">
        <title>Dynamics of genome evolution in facultative symbionts of aphids.</title>
        <authorList>
            <person name="Degnan P.H."/>
            <person name="Leonardo T.E."/>
            <person name="Cass B.N."/>
            <person name="Hurwitz B."/>
            <person name="Stern D."/>
            <person name="Gibbs R.A."/>
            <person name="Richards S."/>
            <person name="Moran N.A."/>
        </authorList>
    </citation>
    <scope>NUCLEOTIDE SEQUENCE [LARGE SCALE GENOMIC DNA]</scope>
    <source>
        <strain evidence="10">LSR1</strain>
    </source>
</reference>
<dbReference type="Pfam" id="PF00005">
    <property type="entry name" value="ABC_tran"/>
    <property type="match status" value="1"/>
</dbReference>
<dbReference type="InterPro" id="IPR003593">
    <property type="entry name" value="AAA+_ATPase"/>
</dbReference>
<evidence type="ECO:0000259" key="9">
    <source>
        <dbReference type="PROSITE" id="PS50893"/>
    </source>
</evidence>